<dbReference type="PANTHER" id="PTHR44196:SF1">
    <property type="entry name" value="DEHYDROGENASE_REDUCTASE SDR FAMILY MEMBER 7B"/>
    <property type="match status" value="1"/>
</dbReference>
<dbReference type="InterPro" id="IPR036291">
    <property type="entry name" value="NAD(P)-bd_dom_sf"/>
</dbReference>
<dbReference type="PROSITE" id="PS00061">
    <property type="entry name" value="ADH_SHORT"/>
    <property type="match status" value="1"/>
</dbReference>
<keyword evidence="4" id="KW-0472">Membrane</keyword>
<name>A0ABW4WVQ6_9BACT</name>
<keyword evidence="4" id="KW-0812">Transmembrane</keyword>
<dbReference type="SUPFAM" id="SSF51735">
    <property type="entry name" value="NAD(P)-binding Rossmann-fold domains"/>
    <property type="match status" value="1"/>
</dbReference>
<dbReference type="PANTHER" id="PTHR44196">
    <property type="entry name" value="DEHYDROGENASE/REDUCTASE SDR FAMILY MEMBER 7B"/>
    <property type="match status" value="1"/>
</dbReference>
<accession>A0ABW4WVQ6</accession>
<evidence type="ECO:0000313" key="5">
    <source>
        <dbReference type="EMBL" id="MFD2066286.1"/>
    </source>
</evidence>
<gene>
    <name evidence="5" type="ORF">ACFSKU_05275</name>
</gene>
<organism evidence="5 6">
    <name type="scientific">Pontibacter silvestris</name>
    <dbReference type="NCBI Taxonomy" id="2305183"/>
    <lineage>
        <taxon>Bacteria</taxon>
        <taxon>Pseudomonadati</taxon>
        <taxon>Bacteroidota</taxon>
        <taxon>Cytophagia</taxon>
        <taxon>Cytophagales</taxon>
        <taxon>Hymenobacteraceae</taxon>
        <taxon>Pontibacter</taxon>
    </lineage>
</organism>
<evidence type="ECO:0000256" key="1">
    <source>
        <dbReference type="ARBA" id="ARBA00006484"/>
    </source>
</evidence>
<comment type="similarity">
    <text evidence="1 3">Belongs to the short-chain dehydrogenases/reductases (SDR) family.</text>
</comment>
<keyword evidence="4" id="KW-1133">Transmembrane helix</keyword>
<proteinExistence type="inferred from homology"/>
<dbReference type="InterPro" id="IPR020904">
    <property type="entry name" value="Sc_DH/Rdtase_CS"/>
</dbReference>
<dbReference type="Proteomes" id="UP001597369">
    <property type="component" value="Unassembled WGS sequence"/>
</dbReference>
<dbReference type="Pfam" id="PF00106">
    <property type="entry name" value="adh_short"/>
    <property type="match status" value="1"/>
</dbReference>
<dbReference type="PRINTS" id="PR00081">
    <property type="entry name" value="GDHRDH"/>
</dbReference>
<evidence type="ECO:0000313" key="6">
    <source>
        <dbReference type="Proteomes" id="UP001597369"/>
    </source>
</evidence>
<evidence type="ECO:0000256" key="3">
    <source>
        <dbReference type="RuleBase" id="RU000363"/>
    </source>
</evidence>
<evidence type="ECO:0000256" key="2">
    <source>
        <dbReference type="ARBA" id="ARBA00023002"/>
    </source>
</evidence>
<dbReference type="EMBL" id="JBHUHV010000018">
    <property type="protein sequence ID" value="MFD2066286.1"/>
    <property type="molecule type" value="Genomic_DNA"/>
</dbReference>
<keyword evidence="6" id="KW-1185">Reference proteome</keyword>
<protein>
    <submittedName>
        <fullName evidence="5">SDR family oxidoreductase</fullName>
    </submittedName>
</protein>
<reference evidence="6" key="1">
    <citation type="journal article" date="2019" name="Int. J. Syst. Evol. Microbiol.">
        <title>The Global Catalogue of Microorganisms (GCM) 10K type strain sequencing project: providing services to taxonomists for standard genome sequencing and annotation.</title>
        <authorList>
            <consortium name="The Broad Institute Genomics Platform"/>
            <consortium name="The Broad Institute Genome Sequencing Center for Infectious Disease"/>
            <person name="Wu L."/>
            <person name="Ma J."/>
        </authorList>
    </citation>
    <scope>NUCLEOTIDE SEQUENCE [LARGE SCALE GENOMIC DNA]</scope>
    <source>
        <strain evidence="6">JCM 16545</strain>
    </source>
</reference>
<sequence>MKTTKHLNRKVVVLTGASSGIGRATALEFARGGATLVLAARRDDALAEVVTECEALGAKAVFVKTDVTDSNAVQHLAQAAHELAGRIDVWINNAGIGAVGEFTQTPMEAHEQVIKTNLLGHMHGAYAVLPYFKEQGYGILINTISVGAWVPQPYTVAYAASKFGLRGFSGALRGELLKWPDIHICDVFPAFIDTPGFQHGGNYIGLKIKPIPPVYDPQRVAEAMVALATYPKEAVTVGGSANFLRFSYELLPGLTRRLMAGIMENYFHRAKTAPVSDNSLFEPSGSETGIEGGWRSPGEQRRVALTSAAIIAGLGAGIYFFNRK</sequence>
<feature type="transmembrane region" description="Helical" evidence="4">
    <location>
        <begin position="303"/>
        <end position="321"/>
    </location>
</feature>
<dbReference type="PRINTS" id="PR00080">
    <property type="entry name" value="SDRFAMILY"/>
</dbReference>
<comment type="caution">
    <text evidence="5">The sequence shown here is derived from an EMBL/GenBank/DDBJ whole genome shotgun (WGS) entry which is preliminary data.</text>
</comment>
<dbReference type="InterPro" id="IPR002347">
    <property type="entry name" value="SDR_fam"/>
</dbReference>
<dbReference type="NCBIfam" id="NF004792">
    <property type="entry name" value="PRK06139.1"/>
    <property type="match status" value="1"/>
</dbReference>
<keyword evidence="2" id="KW-0560">Oxidoreductase</keyword>
<dbReference type="Gene3D" id="3.40.50.720">
    <property type="entry name" value="NAD(P)-binding Rossmann-like Domain"/>
    <property type="match status" value="1"/>
</dbReference>
<dbReference type="RefSeq" id="WP_229961105.1">
    <property type="nucleotide sequence ID" value="NZ_JAJJWI010000010.1"/>
</dbReference>
<evidence type="ECO:0000256" key="4">
    <source>
        <dbReference type="SAM" id="Phobius"/>
    </source>
</evidence>